<dbReference type="InterPro" id="IPR007634">
    <property type="entry name" value="RNA_pol_sigma_54_DNA-bd"/>
</dbReference>
<feature type="domain" description="RNA polymerase sigma factor 54 DNA-binding" evidence="9">
    <location>
        <begin position="294"/>
        <end position="450"/>
    </location>
</feature>
<keyword evidence="3" id="KW-0808">Transferase</keyword>
<evidence type="ECO:0000259" key="10">
    <source>
        <dbReference type="Pfam" id="PF04963"/>
    </source>
</evidence>
<dbReference type="GO" id="GO:0000428">
    <property type="term" value="C:DNA-directed RNA polymerase complex"/>
    <property type="evidence" value="ECO:0007669"/>
    <property type="project" value="UniProtKB-KW"/>
</dbReference>
<gene>
    <name evidence="11" type="primary">rpoN</name>
    <name evidence="11" type="ORF">DXX99_06520</name>
</gene>
<keyword evidence="6" id="KW-0731">Sigma factor</keyword>
<comment type="caution">
    <text evidence="11">The sequence shown here is derived from an EMBL/GenBank/DDBJ whole genome shotgun (WGS) entry which is preliminary data.</text>
</comment>
<evidence type="ECO:0000313" key="11">
    <source>
        <dbReference type="EMBL" id="RDV82856.1"/>
    </source>
</evidence>
<evidence type="ECO:0000256" key="6">
    <source>
        <dbReference type="ARBA" id="ARBA00023082"/>
    </source>
</evidence>
<dbReference type="PRINTS" id="PR00045">
    <property type="entry name" value="SIGMA54FCT"/>
</dbReference>
<keyword evidence="8" id="KW-0804">Transcription</keyword>
<evidence type="ECO:0000256" key="8">
    <source>
        <dbReference type="ARBA" id="ARBA00023163"/>
    </source>
</evidence>
<dbReference type="InterPro" id="IPR000394">
    <property type="entry name" value="RNA_pol_sigma_54"/>
</dbReference>
<protein>
    <submittedName>
        <fullName evidence="11">RNA polymerase sigma-54 factor</fullName>
    </submittedName>
</protein>
<evidence type="ECO:0000256" key="2">
    <source>
        <dbReference type="ARBA" id="ARBA00022478"/>
    </source>
</evidence>
<dbReference type="Pfam" id="PF00309">
    <property type="entry name" value="Sigma54_AID"/>
    <property type="match status" value="1"/>
</dbReference>
<dbReference type="GO" id="GO:0016779">
    <property type="term" value="F:nucleotidyltransferase activity"/>
    <property type="evidence" value="ECO:0007669"/>
    <property type="project" value="UniProtKB-KW"/>
</dbReference>
<dbReference type="PROSITE" id="PS00717">
    <property type="entry name" value="SIGMA54_1"/>
    <property type="match status" value="1"/>
</dbReference>
<dbReference type="RefSeq" id="WP_115792697.1">
    <property type="nucleotide sequence ID" value="NZ_QSLN01000008.1"/>
</dbReference>
<dbReference type="OrthoDB" id="9814402at2"/>
<evidence type="ECO:0000256" key="7">
    <source>
        <dbReference type="ARBA" id="ARBA00023125"/>
    </source>
</evidence>
<dbReference type="NCBIfam" id="TIGR02395">
    <property type="entry name" value="rpoN_sigma"/>
    <property type="match status" value="1"/>
</dbReference>
<feature type="domain" description="RNA polymerase sigma factor 54 core-binding" evidence="10">
    <location>
        <begin position="99"/>
        <end position="279"/>
    </location>
</feature>
<keyword evidence="7" id="KW-0238">DNA-binding</keyword>
<dbReference type="Gene3D" id="1.10.10.1330">
    <property type="entry name" value="RNA polymerase sigma-54 factor, core-binding domain"/>
    <property type="match status" value="1"/>
</dbReference>
<evidence type="ECO:0000313" key="12">
    <source>
        <dbReference type="Proteomes" id="UP000256329"/>
    </source>
</evidence>
<evidence type="ECO:0000256" key="4">
    <source>
        <dbReference type="ARBA" id="ARBA00022695"/>
    </source>
</evidence>
<proteinExistence type="inferred from homology"/>
<dbReference type="Gene3D" id="1.10.10.60">
    <property type="entry name" value="Homeodomain-like"/>
    <property type="match status" value="1"/>
</dbReference>
<dbReference type="Pfam" id="PF04963">
    <property type="entry name" value="Sigma54_CBD"/>
    <property type="match status" value="1"/>
</dbReference>
<dbReference type="PANTHER" id="PTHR32248">
    <property type="entry name" value="RNA POLYMERASE SIGMA-54 FACTOR"/>
    <property type="match status" value="1"/>
</dbReference>
<evidence type="ECO:0000256" key="1">
    <source>
        <dbReference type="ARBA" id="ARBA00008798"/>
    </source>
</evidence>
<keyword evidence="2" id="KW-0240">DNA-directed RNA polymerase</keyword>
<keyword evidence="12" id="KW-1185">Reference proteome</keyword>
<keyword evidence="5" id="KW-0805">Transcription regulation</keyword>
<dbReference type="PROSITE" id="PS00718">
    <property type="entry name" value="SIGMA54_2"/>
    <property type="match status" value="1"/>
</dbReference>
<dbReference type="PROSITE" id="PS50044">
    <property type="entry name" value="SIGMA54_3"/>
    <property type="match status" value="1"/>
</dbReference>
<accession>A0A3D8P4W2</accession>
<dbReference type="GO" id="GO:0001216">
    <property type="term" value="F:DNA-binding transcription activator activity"/>
    <property type="evidence" value="ECO:0007669"/>
    <property type="project" value="InterPro"/>
</dbReference>
<dbReference type="GO" id="GO:0016987">
    <property type="term" value="F:sigma factor activity"/>
    <property type="evidence" value="ECO:0007669"/>
    <property type="project" value="UniProtKB-KW"/>
</dbReference>
<dbReference type="InterPro" id="IPR038709">
    <property type="entry name" value="RpoN_core-bd_sf"/>
</dbReference>
<dbReference type="AlphaFoldDB" id="A0A3D8P4W2"/>
<name>A0A3D8P4W2_9THEO</name>
<reference evidence="11 12" key="1">
    <citation type="submission" date="2018-08" db="EMBL/GenBank/DDBJ databases">
        <title>Form III RuBisCO-mediated autotrophy in Thermodesulfobium bacteria.</title>
        <authorList>
            <person name="Toshchakov S.V."/>
            <person name="Kublanov I.V."/>
            <person name="Frolov E."/>
            <person name="Bonch-Osmolovskaya E.A."/>
            <person name="Tourova T.P."/>
            <person name="Chernych N.A."/>
            <person name="Lebedinsky A.V."/>
        </authorList>
    </citation>
    <scope>NUCLEOTIDE SEQUENCE [LARGE SCALE GENOMIC DNA]</scope>
    <source>
        <strain evidence="11 12">SR</strain>
    </source>
</reference>
<evidence type="ECO:0000256" key="5">
    <source>
        <dbReference type="ARBA" id="ARBA00023015"/>
    </source>
</evidence>
<keyword evidence="4" id="KW-0548">Nucleotidyltransferase</keyword>
<dbReference type="GO" id="GO:0003677">
    <property type="term" value="F:DNA binding"/>
    <property type="evidence" value="ECO:0007669"/>
    <property type="project" value="UniProtKB-KW"/>
</dbReference>
<dbReference type="InterPro" id="IPR007046">
    <property type="entry name" value="RNA_pol_sigma_54_core-bd"/>
</dbReference>
<dbReference type="Proteomes" id="UP000256329">
    <property type="component" value="Unassembled WGS sequence"/>
</dbReference>
<dbReference type="PANTHER" id="PTHR32248:SF4">
    <property type="entry name" value="RNA POLYMERASE SIGMA-54 FACTOR"/>
    <property type="match status" value="1"/>
</dbReference>
<evidence type="ECO:0000256" key="3">
    <source>
        <dbReference type="ARBA" id="ARBA00022679"/>
    </source>
</evidence>
<dbReference type="Pfam" id="PF04552">
    <property type="entry name" value="Sigma54_DBD"/>
    <property type="match status" value="1"/>
</dbReference>
<evidence type="ECO:0000259" key="9">
    <source>
        <dbReference type="Pfam" id="PF04552"/>
    </source>
</evidence>
<comment type="similarity">
    <text evidence="1">Belongs to the sigma-54 factor family.</text>
</comment>
<dbReference type="GO" id="GO:0006352">
    <property type="term" value="P:DNA-templated transcription initiation"/>
    <property type="evidence" value="ECO:0007669"/>
    <property type="project" value="InterPro"/>
</dbReference>
<dbReference type="EMBL" id="QSLN01000008">
    <property type="protein sequence ID" value="RDV82856.1"/>
    <property type="molecule type" value="Genomic_DNA"/>
</dbReference>
<organism evidence="11 12">
    <name type="scientific">Ammonifex thiophilus</name>
    <dbReference type="NCBI Taxonomy" id="444093"/>
    <lineage>
        <taxon>Bacteria</taxon>
        <taxon>Bacillati</taxon>
        <taxon>Bacillota</taxon>
        <taxon>Clostridia</taxon>
        <taxon>Thermoanaerobacterales</taxon>
        <taxon>Thermoanaerobacteraceae</taxon>
        <taxon>Ammonifex</taxon>
    </lineage>
</organism>
<dbReference type="PIRSF" id="PIRSF000774">
    <property type="entry name" value="RpoN"/>
    <property type="match status" value="1"/>
</dbReference>
<sequence length="452" mass="50996">MVTKADIRLETSQKLAFRPELQQAVAVLQFSTQELWQYVQQQLTENPLLELKEEGEGGEPLEEEVGGESWMDYLCDASDLGFSQQEPASSPEPVPVAPGPSLYEHLLQQLAFLPLSSNERAVAEFLAGNVDQNGYLRLSVAEAVSLLGVPEAEVVKGLKILQSLEPAGVGARDLRECLLLQLERNHPEDRLARLLVKEHLRELAEEDWSELARKLGVSQRELEQAVERIRQLNPRPGMNFGSNWVEYVVPDIIVQEVEGDYEVLLNESACPRLVINSTYRDLLRHPQLSVEARAFLQQRLKQALWLIKNLEQRRLTLYRVAVVLVEKQRGFFDQGFSGLKPLTLREVAEEIGVHESTVSRAIANKYLQCSRGIFPLRFFFASGVSSQGQEVAAQAVKWLIKQLIEKEDPAAPLSDQAIAEELKKQGIELSRRTVAKYRMEMGIPNAAKRKSR</sequence>